<dbReference type="InterPro" id="IPR003601">
    <property type="entry name" value="Topo_IA_2"/>
</dbReference>
<keyword evidence="8 10" id="KW-0238">DNA-binding</keyword>
<dbReference type="SMART" id="SM00436">
    <property type="entry name" value="TOP1Bc"/>
    <property type="match status" value="1"/>
</dbReference>
<dbReference type="Pfam" id="PF01396">
    <property type="entry name" value="Zn_ribbon_Top1"/>
    <property type="match status" value="1"/>
</dbReference>
<evidence type="ECO:0000256" key="4">
    <source>
        <dbReference type="ARBA" id="ARBA00022771"/>
    </source>
</evidence>
<feature type="compositionally biased region" description="Basic residues" evidence="11">
    <location>
        <begin position="818"/>
        <end position="835"/>
    </location>
</feature>
<dbReference type="CDD" id="cd00186">
    <property type="entry name" value="TOP1Ac"/>
    <property type="match status" value="1"/>
</dbReference>
<evidence type="ECO:0000256" key="3">
    <source>
        <dbReference type="ARBA" id="ARBA00022723"/>
    </source>
</evidence>
<comment type="caution">
    <text evidence="14">The sequence shown here is derived from an EMBL/GenBank/DDBJ whole genome shotgun (WGS) entry which is preliminary data.</text>
</comment>
<dbReference type="PROSITE" id="PS50880">
    <property type="entry name" value="TOPRIM"/>
    <property type="match status" value="1"/>
</dbReference>
<evidence type="ECO:0000259" key="13">
    <source>
        <dbReference type="PROSITE" id="PS52039"/>
    </source>
</evidence>
<dbReference type="InterPro" id="IPR013824">
    <property type="entry name" value="Topo_IA_cen_sub1"/>
</dbReference>
<evidence type="ECO:0000313" key="14">
    <source>
        <dbReference type="EMBL" id="MYL98186.1"/>
    </source>
</evidence>
<sequence>MQLVIVESPAKAKTIEKYLGKDYKVLASYGHVRDLPPKDGSVRPDEEFAMDWELYGDKQRQVKAITDAAKTADRLILATDPDREGEAISWHVRELLAKRRALPKDVQRVTFNAITKDTVTRAMTQPRELDQDLIDAYLARRALDYLFGFTLSPVLWRKLPGAKSAGRVQSVALRLIVDREREIEAFRPQEYWSVAALMAHDGTDFSAKLVTFEGQKLDRLSLGEEGVAMRAKAAVEQGAFKVEGVETKPHRRNPQPPFTTSTLQQEAARKLGFSASQAMRVAQSLYEAGAITYMRTDGVQMDPSAISECRAAINDRYSGHYLPEKPRHYETKAKNAQEAHEAIRPTDFTRDRFGSGDEARLYDLIFKRAMASQMASAQLERTTVTLRDGTGRHELRATGQVVKFPGFLAVYEEGRDNKGDEDDDGGLLPFMKAGDMPAKKSVSAEQHFTQPPPRFSEASLVKRLEELGIGRPSTYAATIQVIKDRNYVRTEKNRFFAEESGRLLTSFLERFFPRYVAYNFTAGMEDELDDVSGGRQEWKELLSQFWRDFKPKSDEVMEKKPSEVTEALDEFLSDYLFPPKADGSDPRLCPKCEQGRLSLRGGRYGAFVACSNYPECKFTRKFAQPGGASDGGDDESLGQDPETGMEITRRSGRFGPYIQLGEGKEAKRASIPKDIDELTLEWAIKLLSLPRTVGRHPETDKDITASIGRYGPYLAHDGKYAKLRSTAEVFDTGMNAAVSMLADAANRGGAARAKAEPIKLLGAHPTNGGEIKVMEGRYGPYVSDGTTNATLPRDVKPEDLTAEQAITLIDEKAAKGPAKGKKKAAPKKAAAKKAPAKKEPAKKAAVKKAPAKKAGAKKAEVGKAKEAAE</sequence>
<evidence type="ECO:0000256" key="11">
    <source>
        <dbReference type="SAM" id="MobiDB-lite"/>
    </source>
</evidence>
<keyword evidence="15" id="KW-1185">Reference proteome</keyword>
<evidence type="ECO:0000256" key="8">
    <source>
        <dbReference type="ARBA" id="ARBA00023125"/>
    </source>
</evidence>
<feature type="domain" description="Toprim" evidence="12">
    <location>
        <begin position="1"/>
        <end position="114"/>
    </location>
</feature>
<protein>
    <recommendedName>
        <fullName evidence="10">DNA topoisomerase 1</fullName>
        <ecNumber evidence="10">5.6.2.1</ecNumber>
    </recommendedName>
    <alternativeName>
        <fullName evidence="10">DNA topoisomerase I</fullName>
    </alternativeName>
</protein>
<dbReference type="InterPro" id="IPR013497">
    <property type="entry name" value="Topo_IA_cen"/>
</dbReference>
<feature type="region of interest" description="Interaction with DNA" evidence="10">
    <location>
        <begin position="164"/>
        <end position="169"/>
    </location>
</feature>
<keyword evidence="9 10" id="KW-0413">Isomerase</keyword>
<dbReference type="GO" id="GO:0008270">
    <property type="term" value="F:zinc ion binding"/>
    <property type="evidence" value="ECO:0007669"/>
    <property type="project" value="UniProtKB-KW"/>
</dbReference>
<proteinExistence type="inferred from homology"/>
<feature type="site" description="Interaction with DNA" evidence="10">
    <location>
        <position position="156"/>
    </location>
</feature>
<dbReference type="Gene3D" id="1.10.460.10">
    <property type="entry name" value="Topoisomerase I, domain 2"/>
    <property type="match status" value="1"/>
</dbReference>
<keyword evidence="6" id="KW-0460">Magnesium</keyword>
<dbReference type="SUPFAM" id="SSF57783">
    <property type="entry name" value="Zinc beta-ribbon"/>
    <property type="match status" value="1"/>
</dbReference>
<feature type="region of interest" description="Disordered" evidence="11">
    <location>
        <begin position="811"/>
        <end position="869"/>
    </location>
</feature>
<comment type="caution">
    <text evidence="10">Lacks conserved residue(s) required for the propagation of feature annotation.</text>
</comment>
<evidence type="ECO:0000256" key="6">
    <source>
        <dbReference type="ARBA" id="ARBA00022842"/>
    </source>
</evidence>
<dbReference type="RefSeq" id="WP_160985815.1">
    <property type="nucleotide sequence ID" value="NZ_WVTD01000006.1"/>
</dbReference>
<dbReference type="GO" id="GO:0005694">
    <property type="term" value="C:chromosome"/>
    <property type="evidence" value="ECO:0007669"/>
    <property type="project" value="InterPro"/>
</dbReference>
<dbReference type="InterPro" id="IPR034149">
    <property type="entry name" value="TOPRIM_TopoI"/>
</dbReference>
<keyword evidence="4" id="KW-0863">Zinc-finger</keyword>
<gene>
    <name evidence="10 14" type="primary">topA</name>
    <name evidence="14" type="ORF">GR702_10445</name>
</gene>
<dbReference type="PROSITE" id="PS00396">
    <property type="entry name" value="TOPO_IA_1"/>
    <property type="match status" value="1"/>
</dbReference>
<comment type="subunit">
    <text evidence="10">Monomer.</text>
</comment>
<dbReference type="InterPro" id="IPR023405">
    <property type="entry name" value="Topo_IA_core_domain"/>
</dbReference>
<evidence type="ECO:0000313" key="15">
    <source>
        <dbReference type="Proteomes" id="UP000465810"/>
    </source>
</evidence>
<feature type="site" description="Interaction with DNA" evidence="10">
    <location>
        <position position="485"/>
    </location>
</feature>
<feature type="site" description="Interaction with DNA" evidence="10">
    <location>
        <position position="295"/>
    </location>
</feature>
<evidence type="ECO:0000256" key="2">
    <source>
        <dbReference type="ARBA" id="ARBA00009446"/>
    </source>
</evidence>
<feature type="compositionally biased region" description="Basic and acidic residues" evidence="11">
    <location>
        <begin position="857"/>
        <end position="869"/>
    </location>
</feature>
<name>A0A7X4GGF8_9SPHN</name>
<organism evidence="14 15">
    <name type="scientific">Novosphingobium silvae</name>
    <dbReference type="NCBI Taxonomy" id="2692619"/>
    <lineage>
        <taxon>Bacteria</taxon>
        <taxon>Pseudomonadati</taxon>
        <taxon>Pseudomonadota</taxon>
        <taxon>Alphaproteobacteria</taxon>
        <taxon>Sphingomonadales</taxon>
        <taxon>Sphingomonadaceae</taxon>
        <taxon>Novosphingobium</taxon>
    </lineage>
</organism>
<dbReference type="SMART" id="SM00437">
    <property type="entry name" value="TOP1Ac"/>
    <property type="match status" value="1"/>
</dbReference>
<dbReference type="Gene3D" id="3.30.65.10">
    <property type="entry name" value="Bacterial Topoisomerase I, domain 1"/>
    <property type="match status" value="1"/>
</dbReference>
<dbReference type="CDD" id="cd03363">
    <property type="entry name" value="TOPRIM_TopoIA_TopoI"/>
    <property type="match status" value="1"/>
</dbReference>
<dbReference type="InterPro" id="IPR013498">
    <property type="entry name" value="Topo_IA_Znf"/>
</dbReference>
<evidence type="ECO:0000256" key="9">
    <source>
        <dbReference type="ARBA" id="ARBA00023235"/>
    </source>
</evidence>
<feature type="site" description="Interaction with DNA" evidence="10">
    <location>
        <position position="144"/>
    </location>
</feature>
<dbReference type="Pfam" id="PF01131">
    <property type="entry name" value="Topoisom_bac"/>
    <property type="match status" value="1"/>
</dbReference>
<feature type="site" description="Interaction with DNA" evidence="10">
    <location>
        <position position="140"/>
    </location>
</feature>
<dbReference type="InterPro" id="IPR013826">
    <property type="entry name" value="Topo_IA_cen_sub3"/>
</dbReference>
<dbReference type="InterPro" id="IPR003602">
    <property type="entry name" value="Topo_IA_DNA-bd_dom"/>
</dbReference>
<dbReference type="Pfam" id="PF13368">
    <property type="entry name" value="Toprim_C_rpt"/>
    <property type="match status" value="3"/>
</dbReference>
<dbReference type="InterPro" id="IPR006171">
    <property type="entry name" value="TOPRIM_dom"/>
</dbReference>
<evidence type="ECO:0000256" key="1">
    <source>
        <dbReference type="ARBA" id="ARBA00000213"/>
    </source>
</evidence>
<feature type="domain" description="Topo IA-type catalytic" evidence="13">
    <location>
        <begin position="130"/>
        <end position="553"/>
    </location>
</feature>
<dbReference type="Gene3D" id="2.70.20.10">
    <property type="entry name" value="Topoisomerase I, domain 3"/>
    <property type="match status" value="1"/>
</dbReference>
<dbReference type="GO" id="GO:0006265">
    <property type="term" value="P:DNA topological change"/>
    <property type="evidence" value="ECO:0007669"/>
    <property type="project" value="UniProtKB-UniRule"/>
</dbReference>
<feature type="compositionally biased region" description="Basic residues" evidence="11">
    <location>
        <begin position="844"/>
        <end position="856"/>
    </location>
</feature>
<evidence type="ECO:0000256" key="5">
    <source>
        <dbReference type="ARBA" id="ARBA00022833"/>
    </source>
</evidence>
<feature type="site" description="Interaction with DNA" evidence="10">
    <location>
        <position position="31"/>
    </location>
</feature>
<dbReference type="PANTHER" id="PTHR42785">
    <property type="entry name" value="DNA TOPOISOMERASE, TYPE IA, CORE"/>
    <property type="match status" value="1"/>
</dbReference>
<accession>A0A7X4GGF8</accession>
<dbReference type="EC" id="5.6.2.1" evidence="10"/>
<dbReference type="Gene3D" id="3.40.50.140">
    <property type="match status" value="1"/>
</dbReference>
<feature type="active site" description="O-(5'-phospho-DNA)-tyrosine intermediate" evidence="10">
    <location>
        <position position="293"/>
    </location>
</feature>
<evidence type="ECO:0000256" key="7">
    <source>
        <dbReference type="ARBA" id="ARBA00023029"/>
    </source>
</evidence>
<dbReference type="InterPro" id="IPR013825">
    <property type="entry name" value="Topo_IA_cen_sub2"/>
</dbReference>
<dbReference type="NCBIfam" id="TIGR01051">
    <property type="entry name" value="topA_bact"/>
    <property type="match status" value="1"/>
</dbReference>
<dbReference type="HAMAP" id="MF_00952">
    <property type="entry name" value="Topoisom_1_prok"/>
    <property type="match status" value="1"/>
</dbReference>
<reference evidence="14 15" key="1">
    <citation type="submission" date="2019-12" db="EMBL/GenBank/DDBJ databases">
        <authorList>
            <person name="Feng G."/>
            <person name="Zhu H."/>
        </authorList>
    </citation>
    <scope>NUCLEOTIDE SEQUENCE [LARGE SCALE GENOMIC DNA]</scope>
    <source>
        <strain evidence="14 15">FGD1</strain>
    </source>
</reference>
<comment type="similarity">
    <text evidence="2 10">Belongs to the type IA topoisomerase family.</text>
</comment>
<keyword evidence="7 10" id="KW-0799">Topoisomerase</keyword>
<evidence type="ECO:0000259" key="12">
    <source>
        <dbReference type="PROSITE" id="PS50880"/>
    </source>
</evidence>
<keyword evidence="5" id="KW-0862">Zinc</keyword>
<evidence type="ECO:0000256" key="10">
    <source>
        <dbReference type="HAMAP-Rule" id="MF_00952"/>
    </source>
</evidence>
<dbReference type="Gene3D" id="1.10.290.10">
    <property type="entry name" value="Topoisomerase I, domain 4"/>
    <property type="match status" value="1"/>
</dbReference>
<dbReference type="SUPFAM" id="SSF56712">
    <property type="entry name" value="Prokaryotic type I DNA topoisomerase"/>
    <property type="match status" value="1"/>
</dbReference>
<comment type="function">
    <text evidence="10">Releases the supercoiling and torsional tension of DNA, which is introduced during the DNA replication and transcription, by transiently cleaving and rejoining one strand of the DNA duplex. Introduces a single-strand break via transesterification at a target site in duplex DNA. The scissile phosphodiester is attacked by the catalytic tyrosine of the enzyme, resulting in the formation of a DNA-(5'-phosphotyrosyl)-enzyme intermediate and the expulsion of a 3'-OH DNA strand. The free DNA strand then undergoes passage around the unbroken strand, thus removing DNA supercoils. Finally, in the religation step, the DNA 3'-OH attacks the covalent intermediate to expel the active-site tyrosine and restore the DNA phosphodiester backbone.</text>
</comment>
<keyword evidence="3" id="KW-0479">Metal-binding</keyword>
<dbReference type="PANTHER" id="PTHR42785:SF1">
    <property type="entry name" value="DNA TOPOISOMERASE"/>
    <property type="match status" value="1"/>
</dbReference>
<dbReference type="PRINTS" id="PR00417">
    <property type="entry name" value="PRTPISMRASEI"/>
</dbReference>
<dbReference type="InterPro" id="IPR005733">
    <property type="entry name" value="TopoI_bac-type"/>
</dbReference>
<dbReference type="GO" id="GO:0003917">
    <property type="term" value="F:DNA topoisomerase type I (single strand cut, ATP-independent) activity"/>
    <property type="evidence" value="ECO:0007669"/>
    <property type="project" value="UniProtKB-UniRule"/>
</dbReference>
<feature type="region of interest" description="Disordered" evidence="11">
    <location>
        <begin position="625"/>
        <end position="648"/>
    </location>
</feature>
<dbReference type="Pfam" id="PF01751">
    <property type="entry name" value="Toprim"/>
    <property type="match status" value="1"/>
</dbReference>
<dbReference type="AlphaFoldDB" id="A0A7X4GGF8"/>
<dbReference type="Proteomes" id="UP000465810">
    <property type="component" value="Unassembled WGS sequence"/>
</dbReference>
<dbReference type="InterPro" id="IPR000380">
    <property type="entry name" value="Topo_IA"/>
</dbReference>
<dbReference type="PROSITE" id="PS52039">
    <property type="entry name" value="TOPO_IA_2"/>
    <property type="match status" value="1"/>
</dbReference>
<dbReference type="SMART" id="SM00493">
    <property type="entry name" value="TOPRIM"/>
    <property type="match status" value="1"/>
</dbReference>
<feature type="site" description="Interaction with DNA" evidence="10">
    <location>
        <position position="141"/>
    </location>
</feature>
<dbReference type="InterPro" id="IPR028612">
    <property type="entry name" value="Topoisom_1_IA"/>
</dbReference>
<dbReference type="InterPro" id="IPR025589">
    <property type="entry name" value="Toprim_C_rpt"/>
</dbReference>
<dbReference type="InterPro" id="IPR023406">
    <property type="entry name" value="Topo_IA_AS"/>
</dbReference>
<dbReference type="EMBL" id="WVTD01000006">
    <property type="protein sequence ID" value="MYL98186.1"/>
    <property type="molecule type" value="Genomic_DNA"/>
</dbReference>
<dbReference type="GO" id="GO:0003677">
    <property type="term" value="F:DNA binding"/>
    <property type="evidence" value="ECO:0007669"/>
    <property type="project" value="UniProtKB-KW"/>
</dbReference>
<comment type="catalytic activity">
    <reaction evidence="1 10">
        <text>ATP-independent breakage of single-stranded DNA, followed by passage and rejoining.</text>
        <dbReference type="EC" id="5.6.2.1"/>
    </reaction>
</comment>